<evidence type="ECO:0000259" key="2">
    <source>
        <dbReference type="Pfam" id="PF20256"/>
    </source>
</evidence>
<feature type="domain" description="Aldehyde oxidase/xanthine dehydrogenase first molybdopterin binding" evidence="1">
    <location>
        <begin position="2"/>
        <end position="212"/>
    </location>
</feature>
<evidence type="ECO:0000259" key="1">
    <source>
        <dbReference type="Pfam" id="PF02738"/>
    </source>
</evidence>
<dbReference type="AlphaFoldDB" id="A0A927AVK7"/>
<reference evidence="3" key="1">
    <citation type="submission" date="2020-09" db="EMBL/GenBank/DDBJ databases">
        <authorList>
            <person name="Kim M.K."/>
        </authorList>
    </citation>
    <scope>NUCLEOTIDE SEQUENCE</scope>
    <source>
        <strain evidence="3">BT702</strain>
    </source>
</reference>
<dbReference type="EMBL" id="JACWZY010000048">
    <property type="protein sequence ID" value="MBD2705222.1"/>
    <property type="molecule type" value="Genomic_DNA"/>
</dbReference>
<dbReference type="GO" id="GO:0016491">
    <property type="term" value="F:oxidoreductase activity"/>
    <property type="evidence" value="ECO:0007669"/>
    <property type="project" value="InterPro"/>
</dbReference>
<keyword evidence="4" id="KW-1185">Reference proteome</keyword>
<dbReference type="InterPro" id="IPR052516">
    <property type="entry name" value="N-heterocyclic_Hydroxylase"/>
</dbReference>
<organism evidence="3 4">
    <name type="scientific">Spirosoma profusum</name>
    <dbReference type="NCBI Taxonomy" id="2771354"/>
    <lineage>
        <taxon>Bacteria</taxon>
        <taxon>Pseudomonadati</taxon>
        <taxon>Bacteroidota</taxon>
        <taxon>Cytophagia</taxon>
        <taxon>Cytophagales</taxon>
        <taxon>Cytophagaceae</taxon>
        <taxon>Spirosoma</taxon>
    </lineage>
</organism>
<dbReference type="Pfam" id="PF20256">
    <property type="entry name" value="MoCoBD_2"/>
    <property type="match status" value="1"/>
</dbReference>
<comment type="caution">
    <text evidence="3">The sequence shown here is derived from an EMBL/GenBank/DDBJ whole genome shotgun (WGS) entry which is preliminary data.</text>
</comment>
<gene>
    <name evidence="3" type="ORF">IC229_31665</name>
</gene>
<dbReference type="PANTHER" id="PTHR47495:SF2">
    <property type="entry name" value="ALDEHYDE DEHYDROGENASE"/>
    <property type="match status" value="1"/>
</dbReference>
<dbReference type="Gene3D" id="3.30.365.10">
    <property type="entry name" value="Aldehyde oxidase/xanthine dehydrogenase, molybdopterin binding domain"/>
    <property type="match status" value="3"/>
</dbReference>
<sequence>MVEALYEVPLLAHVTMEPQNYTAHVQTSRCDLWGSTQVPDDTQEFAAVLTGIPKCMIKVHLNRSGGGFGRRLNADYAADAVLISKQLGVPVQVVWTREDDLRHDFFRPAGMYRIKGTLDADGKLTAWHMKASTTSRYAFRKANRAPHITEVFPDELPAGFVPNFRLEYQNPASAIPVGAWRAPGHNATAFVIQSMLDELAHAADKDPLTFRLELIGERSVMKYRDHGGDYDAQQLKVVIQLAADKANWGKPLPNGHFHGLAAHVTFGVPVAEVAEVSIGTSGNVVVHKVTAAVDCGQIINRNGAEQQVSGAILDGLNSALYGQITVSNGAVQQSNFHQYRMLRIQEAPTVDVHFIESGRAPKGLGEMGLPPVAPAVCNAIFAATGKRIRRLPILAALKPR</sequence>
<dbReference type="Proteomes" id="UP000598820">
    <property type="component" value="Unassembled WGS sequence"/>
</dbReference>
<dbReference type="PANTHER" id="PTHR47495">
    <property type="entry name" value="ALDEHYDE DEHYDROGENASE"/>
    <property type="match status" value="1"/>
</dbReference>
<dbReference type="InterPro" id="IPR046867">
    <property type="entry name" value="AldOxase/xan_DH_MoCoBD2"/>
</dbReference>
<protein>
    <submittedName>
        <fullName evidence="3">Xanthine dehydrogenase family protein molybdopterin-binding subunit</fullName>
    </submittedName>
</protein>
<evidence type="ECO:0000313" key="4">
    <source>
        <dbReference type="Proteomes" id="UP000598820"/>
    </source>
</evidence>
<dbReference type="InterPro" id="IPR037165">
    <property type="entry name" value="AldOxase/xan_DH_Mopterin-bd_sf"/>
</dbReference>
<dbReference type="InterPro" id="IPR008274">
    <property type="entry name" value="AldOxase/xan_DH_MoCoBD1"/>
</dbReference>
<feature type="domain" description="Aldehyde oxidase/xanthine dehydrogenase second molybdopterin binding" evidence="2">
    <location>
        <begin position="262"/>
        <end position="348"/>
    </location>
</feature>
<dbReference type="Pfam" id="PF02738">
    <property type="entry name" value="MoCoBD_1"/>
    <property type="match status" value="1"/>
</dbReference>
<dbReference type="SUPFAM" id="SSF56003">
    <property type="entry name" value="Molybdenum cofactor-binding domain"/>
    <property type="match status" value="1"/>
</dbReference>
<evidence type="ECO:0000313" key="3">
    <source>
        <dbReference type="EMBL" id="MBD2705222.1"/>
    </source>
</evidence>
<proteinExistence type="predicted"/>
<name>A0A927AVK7_9BACT</name>
<accession>A0A927AVK7</accession>